<dbReference type="GO" id="GO:0007281">
    <property type="term" value="P:germ cell development"/>
    <property type="evidence" value="ECO:0007669"/>
    <property type="project" value="InterPro"/>
</dbReference>
<feature type="domain" description="BTB" evidence="2">
    <location>
        <begin position="284"/>
        <end position="354"/>
    </location>
</feature>
<dbReference type="SUPFAM" id="SSF54695">
    <property type="entry name" value="POZ domain"/>
    <property type="match status" value="1"/>
</dbReference>
<dbReference type="InParanoid" id="A0A6P7FD63"/>
<dbReference type="InterPro" id="IPR000210">
    <property type="entry name" value="BTB/POZ_dom"/>
</dbReference>
<reference evidence="3" key="1">
    <citation type="submission" date="2025-08" db="UniProtKB">
        <authorList>
            <consortium name="RefSeq"/>
        </authorList>
    </citation>
    <scope>IDENTIFICATION</scope>
    <source>
        <tissue evidence="3">Whole insect</tissue>
    </source>
</reference>
<dbReference type="PROSITE" id="PS50097">
    <property type="entry name" value="BTB"/>
    <property type="match status" value="1"/>
</dbReference>
<dbReference type="OrthoDB" id="6359943at2759"/>
<dbReference type="RefSeq" id="XP_028132747.1">
    <property type="nucleotide sequence ID" value="XM_028276946.1"/>
</dbReference>
<dbReference type="InterPro" id="IPR043380">
    <property type="entry name" value="Gcl-like"/>
</dbReference>
<sequence>YNLPEAIWSNDEYGLQVVCPGTSSAIHIAQTFGFLQLFQRISIPNSRNIFLDLMFTNDKSVEVLLGNDSILNSSLHHASYECSLRNIHKKQVDDSLFCQDLYYDFNNANYVGLNNFLAGINWEQCLSRLDLDLAVDYFYEILAVGIASFVPVKKYQTSTYPRWFSRELRQLISQKRRAHYTYTQSRSQADLNIFTRLRSECKKVREVCWSQYISLMDIEFKSNPRYFWRYIKDLKTNHSLPQTIIYGEDKANDGQEIVDLFKKKKLESTAQYIYQALFLEGQSSDVTLCALGEEFHLHKVYLYQSPYFASMFGGSWLETNQKYVTIDIVDPSITVDSMKVVLGSLYNCDIILNPLEIVPILATATMLQLDGLIEKCTEVMLETINPKIRKQWNNLILRDNCHPAKASLLVLFQIPMWISLSVSLRNLVYMLPYQDINAQVTFAELSIGGLGFIPNLTEVDASWILPVGLGIINLAIIELQGLSKINEPNKIQKFLVNIFRGISLIMIPVAASVPSCLVLYWTTSSAYGLIQNIVLLSPRVKRICRIPKTEIELENPYKHISQQLQKKFNFAFENK</sequence>
<organism evidence="3">
    <name type="scientific">Diabrotica virgifera virgifera</name>
    <name type="common">western corn rootworm</name>
    <dbReference type="NCBI Taxonomy" id="50390"/>
    <lineage>
        <taxon>Eukaryota</taxon>
        <taxon>Metazoa</taxon>
        <taxon>Ecdysozoa</taxon>
        <taxon>Arthropoda</taxon>
        <taxon>Hexapoda</taxon>
        <taxon>Insecta</taxon>
        <taxon>Pterygota</taxon>
        <taxon>Neoptera</taxon>
        <taxon>Endopterygota</taxon>
        <taxon>Coleoptera</taxon>
        <taxon>Polyphaga</taxon>
        <taxon>Cucujiformia</taxon>
        <taxon>Chrysomeloidea</taxon>
        <taxon>Chrysomelidae</taxon>
        <taxon>Galerucinae</taxon>
        <taxon>Diabroticina</taxon>
        <taxon>Diabroticites</taxon>
        <taxon>Diabrotica</taxon>
    </lineage>
</organism>
<keyword evidence="1" id="KW-0217">Developmental protein</keyword>
<evidence type="ECO:0000259" key="2">
    <source>
        <dbReference type="PROSITE" id="PS50097"/>
    </source>
</evidence>
<evidence type="ECO:0000313" key="3">
    <source>
        <dbReference type="RefSeq" id="XP_028132747.1"/>
    </source>
</evidence>
<dbReference type="AlphaFoldDB" id="A0A6P7FD63"/>
<gene>
    <name evidence="3" type="primary">LOC114328163</name>
</gene>
<dbReference type="PANTHER" id="PTHR23231">
    <property type="entry name" value="GERM CELL-LESS PROTEIN"/>
    <property type="match status" value="1"/>
</dbReference>
<dbReference type="Pfam" id="PF00651">
    <property type="entry name" value="BTB"/>
    <property type="match status" value="1"/>
</dbReference>
<feature type="non-terminal residue" evidence="3">
    <location>
        <position position="1"/>
    </location>
</feature>
<accession>A0A6P7FD63</accession>
<dbReference type="CDD" id="cd20069">
    <property type="entry name" value="5TM_Oxa1-like"/>
    <property type="match status" value="1"/>
</dbReference>
<dbReference type="GO" id="GO:0016020">
    <property type="term" value="C:membrane"/>
    <property type="evidence" value="ECO:0007669"/>
    <property type="project" value="UniProtKB-SubCell"/>
</dbReference>
<name>A0A6P7FD63_DIAVI</name>
<dbReference type="Gene3D" id="3.30.710.10">
    <property type="entry name" value="Potassium Channel Kv1.1, Chain A"/>
    <property type="match status" value="1"/>
</dbReference>
<dbReference type="InterPro" id="IPR011333">
    <property type="entry name" value="SKP1/BTB/POZ_sf"/>
</dbReference>
<protein>
    <submittedName>
        <fullName evidence="3">Uncharacterized protein LOC114328163</fullName>
    </submittedName>
</protein>
<dbReference type="PANTHER" id="PTHR23231:SF17">
    <property type="entry name" value="BTB DOMAIN-CONTAINING PROTEIN"/>
    <property type="match status" value="1"/>
</dbReference>
<dbReference type="SMART" id="SM00225">
    <property type="entry name" value="BTB"/>
    <property type="match status" value="1"/>
</dbReference>
<evidence type="ECO:0000256" key="1">
    <source>
        <dbReference type="ARBA" id="ARBA00022473"/>
    </source>
</evidence>
<proteinExistence type="predicted"/>